<dbReference type="PANTHER" id="PTHR35201">
    <property type="entry name" value="TERPENE SYNTHASE"/>
    <property type="match status" value="1"/>
</dbReference>
<dbReference type="SUPFAM" id="SSF48576">
    <property type="entry name" value="Terpenoid synthases"/>
    <property type="match status" value="1"/>
</dbReference>
<protein>
    <recommendedName>
        <fullName evidence="7">Terpene synthase</fullName>
        <ecNumber evidence="7">4.2.3.-</ecNumber>
    </recommendedName>
</protein>
<dbReference type="PANTHER" id="PTHR35201:SF4">
    <property type="entry name" value="BETA-PINACENE SYNTHASE-RELATED"/>
    <property type="match status" value="1"/>
</dbReference>
<dbReference type="InterPro" id="IPR008949">
    <property type="entry name" value="Isoprenoid_synthase_dom_sf"/>
</dbReference>
<dbReference type="SFLD" id="SFLDS00005">
    <property type="entry name" value="Isoprenoid_Synthase_Type_I"/>
    <property type="match status" value="1"/>
</dbReference>
<evidence type="ECO:0000256" key="3">
    <source>
        <dbReference type="ARBA" id="ARBA00022842"/>
    </source>
</evidence>
<accession>A0ABT5ZLT4</accession>
<sequence length="423" mass="45526">MSLLSRVSAPPAVHDLAHLVAAVLANPEGAAPRELRQARRPVPAPQPLRFTAGPAGLGTSAARILTLYTAGSAAHDGGPRVRHLSSAPTGPGTSAMRSGRASTVPELYCPPPLRDDPALGDEVNDRLLEWARETGIYAGRLEGLGAADFGRLIMLTHPDSDDPDRLLAAAKCALAEWAVDDHYCDDESAGAAPQLLGARLVVGYAAVDPAHPPVRYTPDVERAMRCDPVLVALRSALEHLARYASWSQTARLRHEICALFVAFDGEASWRTAGRTPPVWEYLVARQFNSFLPCITITDAVGGYELPHAEYAEPRVRRAVSMAATASTLVNDLYSMAKEDDDCAANFNLPKLIAVQEKCSEREAVERSVEIHDELVRSFEAEAAALSLTGSPALRRYLAGVWAWLGGNREWHSGTARYNGGDTA</sequence>
<dbReference type="SFLD" id="SFLDG01020">
    <property type="entry name" value="Terpene_Cyclase_Like_2"/>
    <property type="match status" value="1"/>
</dbReference>
<evidence type="ECO:0000256" key="8">
    <source>
        <dbReference type="SAM" id="MobiDB-lite"/>
    </source>
</evidence>
<keyword evidence="4 7" id="KW-0456">Lyase</keyword>
<dbReference type="Pfam" id="PF19086">
    <property type="entry name" value="Terpene_syn_C_2"/>
    <property type="match status" value="1"/>
</dbReference>
<reference evidence="9 10" key="1">
    <citation type="submission" date="2023-03" db="EMBL/GenBank/DDBJ databases">
        <title>Draft genome sequence of Streptomyces sp. RB6PN23 isolated from peat swamp forest in Thailand.</title>
        <authorList>
            <person name="Klaysubun C."/>
            <person name="Duangmal K."/>
        </authorList>
    </citation>
    <scope>NUCLEOTIDE SEQUENCE [LARGE SCALE GENOMIC DNA]</scope>
    <source>
        <strain evidence="9 10">RB6PN23</strain>
    </source>
</reference>
<evidence type="ECO:0000313" key="10">
    <source>
        <dbReference type="Proteomes" id="UP001216579"/>
    </source>
</evidence>
<evidence type="ECO:0000256" key="5">
    <source>
        <dbReference type="ARBA" id="ARBA00035573"/>
    </source>
</evidence>
<comment type="caution">
    <text evidence="9">The sequence shown here is derived from an EMBL/GenBank/DDBJ whole genome shotgun (WGS) entry which is preliminary data.</text>
</comment>
<dbReference type="EMBL" id="JARJBC010000009">
    <property type="protein sequence ID" value="MDF3290789.1"/>
    <property type="molecule type" value="Genomic_DNA"/>
</dbReference>
<dbReference type="NCBIfam" id="NF041167">
    <property type="entry name" value="f2_encap_cargo2"/>
    <property type="match status" value="1"/>
</dbReference>
<feature type="region of interest" description="Disordered" evidence="8">
    <location>
        <begin position="76"/>
        <end position="102"/>
    </location>
</feature>
<evidence type="ECO:0000256" key="1">
    <source>
        <dbReference type="ARBA" id="ARBA00001946"/>
    </source>
</evidence>
<dbReference type="Gene3D" id="1.10.600.10">
    <property type="entry name" value="Farnesyl Diphosphate Synthase"/>
    <property type="match status" value="1"/>
</dbReference>
<keyword evidence="10" id="KW-1185">Reference proteome</keyword>
<dbReference type="RefSeq" id="WP_276094157.1">
    <property type="nucleotide sequence ID" value="NZ_JARJBC010000009.1"/>
</dbReference>
<gene>
    <name evidence="9" type="ORF">P3G67_16370</name>
</gene>
<evidence type="ECO:0000256" key="6">
    <source>
        <dbReference type="ARBA" id="ARBA00035653"/>
    </source>
</evidence>
<keyword evidence="3 7" id="KW-0460">Magnesium</keyword>
<comment type="cofactor">
    <cofactor evidence="1 7">
        <name>Mg(2+)</name>
        <dbReference type="ChEBI" id="CHEBI:18420"/>
    </cofactor>
</comment>
<name>A0ABT5ZLT4_9ACTN</name>
<dbReference type="Proteomes" id="UP001216579">
    <property type="component" value="Unassembled WGS sequence"/>
</dbReference>
<feature type="compositionally biased region" description="Polar residues" evidence="8">
    <location>
        <begin position="86"/>
        <end position="96"/>
    </location>
</feature>
<dbReference type="InterPro" id="IPR047945">
    <property type="entry name" value="MIB_synthase"/>
</dbReference>
<organism evidence="9 10">
    <name type="scientific">Streptomyces silvisoli</name>
    <dbReference type="NCBI Taxonomy" id="3034235"/>
    <lineage>
        <taxon>Bacteria</taxon>
        <taxon>Bacillati</taxon>
        <taxon>Actinomycetota</taxon>
        <taxon>Actinomycetes</taxon>
        <taxon>Kitasatosporales</taxon>
        <taxon>Streptomycetaceae</taxon>
        <taxon>Streptomyces</taxon>
    </lineage>
</organism>
<dbReference type="InterPro" id="IPR034686">
    <property type="entry name" value="Terpene_cyclase-like_2"/>
</dbReference>
<evidence type="ECO:0000256" key="2">
    <source>
        <dbReference type="ARBA" id="ARBA00022723"/>
    </source>
</evidence>
<keyword evidence="2 7" id="KW-0479">Metal-binding</keyword>
<proteinExistence type="inferred from homology"/>
<evidence type="ECO:0000256" key="7">
    <source>
        <dbReference type="RuleBase" id="RU366034"/>
    </source>
</evidence>
<evidence type="ECO:0000313" key="9">
    <source>
        <dbReference type="EMBL" id="MDF3290789.1"/>
    </source>
</evidence>
<comment type="catalytic activity">
    <reaction evidence="5">
        <text>(E)-2-methylgeranyl diphosphate + H2O = 2-methylisoborneol + diphosphate</text>
        <dbReference type="Rhea" id="RHEA:32571"/>
        <dbReference type="ChEBI" id="CHEBI:15377"/>
        <dbReference type="ChEBI" id="CHEBI:33019"/>
        <dbReference type="ChEBI" id="CHEBI:61984"/>
        <dbReference type="ChEBI" id="CHEBI:61987"/>
        <dbReference type="EC" id="4.2.3.118"/>
    </reaction>
</comment>
<evidence type="ECO:0000256" key="4">
    <source>
        <dbReference type="ARBA" id="ARBA00023239"/>
    </source>
</evidence>
<comment type="similarity">
    <text evidence="6">Belongs to the terpene synthase family. 2-methylisoborneol synthase subfamily.</text>
</comment>
<dbReference type="EC" id="4.2.3.-" evidence="7"/>